<comment type="similarity">
    <text evidence="1">Belongs to the 'GDSL' lipolytic enzyme family.</text>
</comment>
<dbReference type="InterPro" id="IPR008265">
    <property type="entry name" value="Lipase_GDSL_AS"/>
</dbReference>
<dbReference type="GO" id="GO:0016298">
    <property type="term" value="F:lipase activity"/>
    <property type="evidence" value="ECO:0007669"/>
    <property type="project" value="InterPro"/>
</dbReference>
<dbReference type="Gene3D" id="3.40.50.1110">
    <property type="entry name" value="SGNH hydrolase"/>
    <property type="match status" value="1"/>
</dbReference>
<dbReference type="PROSITE" id="PS01098">
    <property type="entry name" value="LIPASE_GDSL_SER"/>
    <property type="match status" value="1"/>
</dbReference>
<dbReference type="Pfam" id="PF00657">
    <property type="entry name" value="Lipase_GDSL"/>
    <property type="match status" value="1"/>
</dbReference>
<evidence type="ECO:0000256" key="3">
    <source>
        <dbReference type="SAM" id="SignalP"/>
    </source>
</evidence>
<dbReference type="InterPro" id="IPR035669">
    <property type="entry name" value="SGNH_plant_lipase-like"/>
</dbReference>
<evidence type="ECO:0000256" key="2">
    <source>
        <dbReference type="ARBA" id="ARBA00022729"/>
    </source>
</evidence>
<protein>
    <recommendedName>
        <fullName evidence="6">GDSL esterase/lipase 1-like</fullName>
    </recommendedName>
</protein>
<reference evidence="4 5" key="1">
    <citation type="journal article" date="2023" name="G3 (Bethesda)">
        <title>A chromosome-length genome assembly and annotation of blackberry (Rubus argutus, cv. 'Hillquist').</title>
        <authorList>
            <person name="Bruna T."/>
            <person name="Aryal R."/>
            <person name="Dudchenko O."/>
            <person name="Sargent D.J."/>
            <person name="Mead D."/>
            <person name="Buti M."/>
            <person name="Cavallini A."/>
            <person name="Hytonen T."/>
            <person name="Andres J."/>
            <person name="Pham M."/>
            <person name="Weisz D."/>
            <person name="Mascagni F."/>
            <person name="Usai G."/>
            <person name="Natali L."/>
            <person name="Bassil N."/>
            <person name="Fernandez G.E."/>
            <person name="Lomsadze A."/>
            <person name="Armour M."/>
            <person name="Olukolu B."/>
            <person name="Poorten T."/>
            <person name="Britton C."/>
            <person name="Davik J."/>
            <person name="Ashrafi H."/>
            <person name="Aiden E.L."/>
            <person name="Borodovsky M."/>
            <person name="Worthington M."/>
        </authorList>
    </citation>
    <scope>NUCLEOTIDE SEQUENCE [LARGE SCALE GENOMIC DNA]</scope>
    <source>
        <strain evidence="4">PI 553951</strain>
    </source>
</reference>
<dbReference type="Proteomes" id="UP001457282">
    <property type="component" value="Unassembled WGS sequence"/>
</dbReference>
<keyword evidence="2 3" id="KW-0732">Signal</keyword>
<feature type="signal peptide" evidence="3">
    <location>
        <begin position="1"/>
        <end position="25"/>
    </location>
</feature>
<keyword evidence="5" id="KW-1185">Reference proteome</keyword>
<comment type="caution">
    <text evidence="4">The sequence shown here is derived from an EMBL/GenBank/DDBJ whole genome shotgun (WGS) entry which is preliminary data.</text>
</comment>
<dbReference type="GO" id="GO:0006629">
    <property type="term" value="P:lipid metabolic process"/>
    <property type="evidence" value="ECO:0007669"/>
    <property type="project" value="InterPro"/>
</dbReference>
<dbReference type="PANTHER" id="PTHR45966:SF1">
    <property type="entry name" value="GDSL ESTERASE_LIPASE 1-RELATED"/>
    <property type="match status" value="1"/>
</dbReference>
<feature type="chain" id="PRO_5043799998" description="GDSL esterase/lipase 1-like" evidence="3">
    <location>
        <begin position="26"/>
        <end position="369"/>
    </location>
</feature>
<organism evidence="4 5">
    <name type="scientific">Rubus argutus</name>
    <name type="common">Southern blackberry</name>
    <dbReference type="NCBI Taxonomy" id="59490"/>
    <lineage>
        <taxon>Eukaryota</taxon>
        <taxon>Viridiplantae</taxon>
        <taxon>Streptophyta</taxon>
        <taxon>Embryophyta</taxon>
        <taxon>Tracheophyta</taxon>
        <taxon>Spermatophyta</taxon>
        <taxon>Magnoliopsida</taxon>
        <taxon>eudicotyledons</taxon>
        <taxon>Gunneridae</taxon>
        <taxon>Pentapetalae</taxon>
        <taxon>rosids</taxon>
        <taxon>fabids</taxon>
        <taxon>Rosales</taxon>
        <taxon>Rosaceae</taxon>
        <taxon>Rosoideae</taxon>
        <taxon>Rosoideae incertae sedis</taxon>
        <taxon>Rubus</taxon>
    </lineage>
</organism>
<dbReference type="SUPFAM" id="SSF52266">
    <property type="entry name" value="SGNH hydrolase"/>
    <property type="match status" value="1"/>
</dbReference>
<sequence>MATLRSQIYIFTFCASLFLQSSCYGYSEIQKKQAALFVFGDSLFDAGNNNYINTTTRYQASWWPYGETFFRYPTGRFSDGRLIPDFIAEYGNLPFVPPYLQPGFNNYTYGVNFASGGAGALAETHQGFVIDLETQLGYFKKVEKQLRHKLGDDEAHTLLSNAVYLISIGANDYYAPFITNSSLFESHSHEKYVGMVIGNLTNVVKEIYKKGGRKFAFATGFPLGCVPSMRALKPGKTGTCQEEITALVQLHTRVLEKTLLKLKGQLQGFRYSNPNFYTFLSGRINNPTKYGFKEGKEACCGSGPYRGINSCGGKKGVTDYQLCDNVTEYVFFDSVHPTERVYEQISKFWWNQSLSSTGTYFNLKKLFEV</sequence>
<evidence type="ECO:0000256" key="1">
    <source>
        <dbReference type="ARBA" id="ARBA00008668"/>
    </source>
</evidence>
<dbReference type="InterPro" id="IPR044552">
    <property type="entry name" value="GLIP1-5/GLL25"/>
</dbReference>
<dbReference type="PANTHER" id="PTHR45966">
    <property type="entry name" value="GDSL-LIKE LIPASE/ACYLHYDROLASE"/>
    <property type="match status" value="1"/>
</dbReference>
<dbReference type="InterPro" id="IPR001087">
    <property type="entry name" value="GDSL"/>
</dbReference>
<evidence type="ECO:0000313" key="4">
    <source>
        <dbReference type="EMBL" id="KAK9923828.1"/>
    </source>
</evidence>
<accession>A0AAW1WH34</accession>
<evidence type="ECO:0000313" key="5">
    <source>
        <dbReference type="Proteomes" id="UP001457282"/>
    </source>
</evidence>
<proteinExistence type="inferred from homology"/>
<dbReference type="InterPro" id="IPR036514">
    <property type="entry name" value="SGNH_hydro_sf"/>
</dbReference>
<dbReference type="AlphaFoldDB" id="A0AAW1WH34"/>
<dbReference type="CDD" id="cd01837">
    <property type="entry name" value="SGNH_plant_lipase_like"/>
    <property type="match status" value="1"/>
</dbReference>
<dbReference type="EMBL" id="JBEDUW010000006">
    <property type="protein sequence ID" value="KAK9923828.1"/>
    <property type="molecule type" value="Genomic_DNA"/>
</dbReference>
<gene>
    <name evidence="4" type="ORF">M0R45_032228</name>
</gene>
<name>A0AAW1WH34_RUBAR</name>
<evidence type="ECO:0008006" key="6">
    <source>
        <dbReference type="Google" id="ProtNLM"/>
    </source>
</evidence>